<protein>
    <submittedName>
        <fullName evidence="3">cAMP-dependent protein kinase catalytic subunit</fullName>
    </submittedName>
</protein>
<dbReference type="InterPro" id="IPR000719">
    <property type="entry name" value="Prot_kinase_dom"/>
</dbReference>
<dbReference type="SUPFAM" id="SSF81901">
    <property type="entry name" value="HCP-like"/>
    <property type="match status" value="5"/>
</dbReference>
<comment type="similarity">
    <text evidence="1">Belongs to the sel-1 family.</text>
</comment>
<evidence type="ECO:0000259" key="2">
    <source>
        <dbReference type="PROSITE" id="PS50011"/>
    </source>
</evidence>
<evidence type="ECO:0000256" key="1">
    <source>
        <dbReference type="ARBA" id="ARBA00038101"/>
    </source>
</evidence>
<dbReference type="SUPFAM" id="SSF56112">
    <property type="entry name" value="Protein kinase-like (PK-like)"/>
    <property type="match status" value="1"/>
</dbReference>
<dbReference type="SMART" id="SM00671">
    <property type="entry name" value="SEL1"/>
    <property type="match status" value="21"/>
</dbReference>
<dbReference type="GO" id="GO:0016301">
    <property type="term" value="F:kinase activity"/>
    <property type="evidence" value="ECO:0007669"/>
    <property type="project" value="UniProtKB-KW"/>
</dbReference>
<dbReference type="Gene3D" id="1.25.40.10">
    <property type="entry name" value="Tetratricopeptide repeat domain"/>
    <property type="match status" value="5"/>
</dbReference>
<dbReference type="InterPro" id="IPR006597">
    <property type="entry name" value="Sel1-like"/>
</dbReference>
<proteinExistence type="inferred from homology"/>
<keyword evidence="3" id="KW-0808">Transferase</keyword>
<dbReference type="Proteomes" id="UP001470230">
    <property type="component" value="Unassembled WGS sequence"/>
</dbReference>
<dbReference type="PROSITE" id="PS00108">
    <property type="entry name" value="PROTEIN_KINASE_ST"/>
    <property type="match status" value="1"/>
</dbReference>
<dbReference type="Gene3D" id="1.10.510.10">
    <property type="entry name" value="Transferase(Phosphotransferase) domain 1"/>
    <property type="match status" value="1"/>
</dbReference>
<dbReference type="InterPro" id="IPR008271">
    <property type="entry name" value="Ser/Thr_kinase_AS"/>
</dbReference>
<keyword evidence="3" id="KW-0418">Kinase</keyword>
<gene>
    <name evidence="3" type="ORF">M9Y10_026922</name>
</gene>
<dbReference type="InterPro" id="IPR050767">
    <property type="entry name" value="Sel1_AlgK"/>
</dbReference>
<dbReference type="PANTHER" id="PTHR11102">
    <property type="entry name" value="SEL-1-LIKE PROTEIN"/>
    <property type="match status" value="1"/>
</dbReference>
<dbReference type="Pfam" id="PF00069">
    <property type="entry name" value="Pkinase"/>
    <property type="match status" value="1"/>
</dbReference>
<dbReference type="Pfam" id="PF08238">
    <property type="entry name" value="Sel1"/>
    <property type="match status" value="20"/>
</dbReference>
<sequence>MINFSKLHECLLNNQIKFMNCAFNSVMKDYLFYQFSKDMSFRLNEHQKMTQKLKDSEFIIIDQNEGFISERLFIIGFEKTLIIVDESSLSFIQNICSNNPNLSVCFLSNTETYFKNMKNYKLENDRIFQADVERFMEDIFLYTKDEMMRKVWSCIAPCISSYLIKKSYIKLKKNRIQNFIQNFETFSNTETIEKADLIELRNIGNGILSSCTLFYHIKLEELLVVKKPNGFDAEIPNLLNREKENYSKIKHPLMPRFYGTVKDGGYIVIEYINGQILERFQMSGDDIFTIIFEIMLILKYFHENELIYRDLKPNNVIIDENKTVVLIDFDRLSKYERDGHYTADLSSDFIAPEIIKTNAYSVASDVYSLGKMIEYMIDKTESLKTNRFNEYTKLKRISAKCLNESPKKRPPIRELIKIFITLFQNNVKIGDLIVKYDNHYHNFGIIHELMKSYYKHNIPREQFFFGIIYYKGIYVEKSIDRSIYYLSLSANNNNKYAQYKLGLIYLKGKYVNRDISKANSYFKLAANQKHIKALIMLGVSYIIGIGVACDKKKAIDYLTQARIENQQKHQTKLQYIDNKVKNILYSVLINKDKNDPVILYAHGIMYTKGILFPKDYNKAIRYFKLAANQNHDKAQLVLGEIYLKDQFVPRNVDKAIHYLTLAANQNNLKAQLYLGLIYFDNNYTAQDINKAINYFILAANQNSAYAQYALGSVYTSSDESIRNINKAIHYLSLASNQNLPEAQFSLGLIYYKGEHVSRDINKAIHFYSLAANQNFSHAQFNLGMIYISNQYVEVDIDKALHFLTLASKQNHPLAHAFLGSIYYLGEHVPRDINKAIHYFSLASEQNVSEAQFQLGTIYYHGEYISKNIDKAIEYFTLAANQNHMQAQFYLGRIFIFNIYGKLDIRKAIHYFTLSANQNFYESQFYLGMLYIEGSYVPQDVNKAIHYFTLSANQGYSLAQYNLGSIYYEAQFVSRDVNKAIHYFLLSANQNFSMAQFTLGAIYYNGHYIARDVNKAILYLSLAEKNKHKKAGYVLGIIYTERSDIKKAIHHFLLASELNCPEAQFNLGVIYSSGEYIQPDIDKALHFFKLASEQHLARAQCFLGSIYLAGRYVKEDINKAIHYLQLASNQNNSYSQCILGFIYVCGAWLNVDIKKSKFYFSLSSKNGCRFANFAHGYFLHIENDIENAIRLYKEASSFQIQYAKNNLGIIYKYKGNASNSIVYFREAIEENNDYLAAYNMANIILYDKTINNDTNEAIDLLSKSYDKFDHSFVLLCLAIVKKVGFNLENIKNEIVKRGLPLEIYKRICDLDLFDQFVFNNLYDSYREIDFLYNILIKPVLSSDLDKIYSKKEFVKYPNAKNISIEFYNGLGHDIFESSNP</sequence>
<dbReference type="InterPro" id="IPR011009">
    <property type="entry name" value="Kinase-like_dom_sf"/>
</dbReference>
<feature type="domain" description="Protein kinase" evidence="2">
    <location>
        <begin position="197"/>
        <end position="423"/>
    </location>
</feature>
<accession>A0ABR2H6Y6</accession>
<evidence type="ECO:0000313" key="4">
    <source>
        <dbReference type="Proteomes" id="UP001470230"/>
    </source>
</evidence>
<dbReference type="EMBL" id="JAPFFF010000040">
    <property type="protein sequence ID" value="KAK8841965.1"/>
    <property type="molecule type" value="Genomic_DNA"/>
</dbReference>
<dbReference type="PANTHER" id="PTHR11102:SF160">
    <property type="entry name" value="ERAD-ASSOCIATED E3 UBIQUITIN-PROTEIN LIGASE COMPONENT HRD3"/>
    <property type="match status" value="1"/>
</dbReference>
<dbReference type="SMART" id="SM00220">
    <property type="entry name" value="S_TKc"/>
    <property type="match status" value="1"/>
</dbReference>
<evidence type="ECO:0000313" key="3">
    <source>
        <dbReference type="EMBL" id="KAK8841965.1"/>
    </source>
</evidence>
<comment type="caution">
    <text evidence="3">The sequence shown here is derived from an EMBL/GenBank/DDBJ whole genome shotgun (WGS) entry which is preliminary data.</text>
</comment>
<reference evidence="3 4" key="1">
    <citation type="submission" date="2024-04" db="EMBL/GenBank/DDBJ databases">
        <title>Tritrichomonas musculus Genome.</title>
        <authorList>
            <person name="Alves-Ferreira E."/>
            <person name="Grigg M."/>
            <person name="Lorenzi H."/>
            <person name="Galac M."/>
        </authorList>
    </citation>
    <scope>NUCLEOTIDE SEQUENCE [LARGE SCALE GENOMIC DNA]</scope>
    <source>
        <strain evidence="3 4">EAF2021</strain>
    </source>
</reference>
<dbReference type="PROSITE" id="PS50011">
    <property type="entry name" value="PROTEIN_KINASE_DOM"/>
    <property type="match status" value="1"/>
</dbReference>
<keyword evidence="4" id="KW-1185">Reference proteome</keyword>
<name>A0ABR2H6Y6_9EUKA</name>
<organism evidence="3 4">
    <name type="scientific">Tritrichomonas musculus</name>
    <dbReference type="NCBI Taxonomy" id="1915356"/>
    <lineage>
        <taxon>Eukaryota</taxon>
        <taxon>Metamonada</taxon>
        <taxon>Parabasalia</taxon>
        <taxon>Tritrichomonadida</taxon>
        <taxon>Tritrichomonadidae</taxon>
        <taxon>Tritrichomonas</taxon>
    </lineage>
</organism>
<dbReference type="InterPro" id="IPR011990">
    <property type="entry name" value="TPR-like_helical_dom_sf"/>
</dbReference>